<feature type="coiled-coil region" evidence="1">
    <location>
        <begin position="12"/>
        <end position="39"/>
    </location>
</feature>
<evidence type="ECO:0000313" key="2">
    <source>
        <dbReference type="EMBL" id="HIQ91014.1"/>
    </source>
</evidence>
<dbReference type="AlphaFoldDB" id="A0A9D0ZRJ2"/>
<name>A0A9D0ZRJ2_9FIRM</name>
<accession>A0A9D0ZRJ2</accession>
<dbReference type="EMBL" id="DVFV01000096">
    <property type="protein sequence ID" value="HIQ91014.1"/>
    <property type="molecule type" value="Genomic_DNA"/>
</dbReference>
<reference evidence="2" key="2">
    <citation type="journal article" date="2021" name="PeerJ">
        <title>Extensive microbial diversity within the chicken gut microbiome revealed by metagenomics and culture.</title>
        <authorList>
            <person name="Gilroy R."/>
            <person name="Ravi A."/>
            <person name="Getino M."/>
            <person name="Pursley I."/>
            <person name="Horton D.L."/>
            <person name="Alikhan N.F."/>
            <person name="Baker D."/>
            <person name="Gharbi K."/>
            <person name="Hall N."/>
            <person name="Watson M."/>
            <person name="Adriaenssens E.M."/>
            <person name="Foster-Nyarko E."/>
            <person name="Jarju S."/>
            <person name="Secka A."/>
            <person name="Antonio M."/>
            <person name="Oren A."/>
            <person name="Chaudhuri R.R."/>
            <person name="La Ragione R."/>
            <person name="Hildebrand F."/>
            <person name="Pallen M.J."/>
        </authorList>
    </citation>
    <scope>NUCLEOTIDE SEQUENCE</scope>
    <source>
        <strain evidence="2">CHK147-3167</strain>
    </source>
</reference>
<gene>
    <name evidence="2" type="ORF">IAB27_05275</name>
</gene>
<dbReference type="Proteomes" id="UP000886786">
    <property type="component" value="Unassembled WGS sequence"/>
</dbReference>
<proteinExistence type="predicted"/>
<sequence>MWGEMMRAILTYNNTKRELEIAQAKLENLIDKKNLLHDRFLGITSKQSETGIHSSMSKDRELSFIAECDKINKDTGMSLNQELKLQKEYVDKLNKTLDKMTSNLLELQGIEYELYSQLVVKIKSHEKNNITRAVEKTAEIYNVDVSTVWRVYNKKIKKIIKCQ</sequence>
<organism evidence="2 3">
    <name type="scientific">Candidatus Coprosoma intestinipullorum</name>
    <dbReference type="NCBI Taxonomy" id="2840752"/>
    <lineage>
        <taxon>Bacteria</taxon>
        <taxon>Bacillati</taxon>
        <taxon>Bacillota</taxon>
        <taxon>Bacillota incertae sedis</taxon>
        <taxon>Candidatus Coprosoma</taxon>
    </lineage>
</organism>
<reference evidence="2" key="1">
    <citation type="submission" date="2020-10" db="EMBL/GenBank/DDBJ databases">
        <authorList>
            <person name="Gilroy R."/>
        </authorList>
    </citation>
    <scope>NUCLEOTIDE SEQUENCE</scope>
    <source>
        <strain evidence="2">CHK147-3167</strain>
    </source>
</reference>
<protein>
    <submittedName>
        <fullName evidence="2">Uncharacterized protein</fullName>
    </submittedName>
</protein>
<evidence type="ECO:0000313" key="3">
    <source>
        <dbReference type="Proteomes" id="UP000886786"/>
    </source>
</evidence>
<comment type="caution">
    <text evidence="2">The sequence shown here is derived from an EMBL/GenBank/DDBJ whole genome shotgun (WGS) entry which is preliminary data.</text>
</comment>
<keyword evidence="1" id="KW-0175">Coiled coil</keyword>
<evidence type="ECO:0000256" key="1">
    <source>
        <dbReference type="SAM" id="Coils"/>
    </source>
</evidence>